<evidence type="ECO:0000256" key="7">
    <source>
        <dbReference type="ARBA" id="ARBA00022960"/>
    </source>
</evidence>
<dbReference type="Pfam" id="PF07478">
    <property type="entry name" value="Dala_Dala_lig_C"/>
    <property type="match status" value="1"/>
</dbReference>
<dbReference type="InterPro" id="IPR016185">
    <property type="entry name" value="PreATP-grasp_dom_sf"/>
</dbReference>
<name>A0A1F7IAX1_9BACT</name>
<evidence type="ECO:0000256" key="8">
    <source>
        <dbReference type="ARBA" id="ARBA00022984"/>
    </source>
</evidence>
<keyword evidence="9" id="KW-0961">Cell wall biogenesis/degradation</keyword>
<keyword evidence="7" id="KW-0133">Cell shape</keyword>
<dbReference type="InterPro" id="IPR011095">
    <property type="entry name" value="Dala_Dala_lig_C"/>
</dbReference>
<feature type="domain" description="ATP-grasp" evidence="11">
    <location>
        <begin position="118"/>
        <end position="334"/>
    </location>
</feature>
<evidence type="ECO:0000313" key="13">
    <source>
        <dbReference type="Proteomes" id="UP000179270"/>
    </source>
</evidence>
<keyword evidence="8" id="KW-0573">Peptidoglycan synthesis</keyword>
<dbReference type="GO" id="GO:0008360">
    <property type="term" value="P:regulation of cell shape"/>
    <property type="evidence" value="ECO:0007669"/>
    <property type="project" value="UniProtKB-KW"/>
</dbReference>
<evidence type="ECO:0000256" key="3">
    <source>
        <dbReference type="ARBA" id="ARBA00022490"/>
    </source>
</evidence>
<dbReference type="GO" id="GO:0005524">
    <property type="term" value="F:ATP binding"/>
    <property type="evidence" value="ECO:0007669"/>
    <property type="project" value="UniProtKB-UniRule"/>
</dbReference>
<gene>
    <name evidence="12" type="ORF">A3A74_02855</name>
</gene>
<evidence type="ECO:0000256" key="6">
    <source>
        <dbReference type="ARBA" id="ARBA00022840"/>
    </source>
</evidence>
<dbReference type="PROSITE" id="PS50975">
    <property type="entry name" value="ATP_GRASP"/>
    <property type="match status" value="1"/>
</dbReference>
<dbReference type="InterPro" id="IPR013815">
    <property type="entry name" value="ATP_grasp_subdomain_1"/>
</dbReference>
<dbReference type="Gene3D" id="3.30.470.20">
    <property type="entry name" value="ATP-grasp fold, B domain"/>
    <property type="match status" value="1"/>
</dbReference>
<evidence type="ECO:0000256" key="1">
    <source>
        <dbReference type="ARBA" id="ARBA00004496"/>
    </source>
</evidence>
<evidence type="ECO:0000256" key="2">
    <source>
        <dbReference type="ARBA" id="ARBA00010871"/>
    </source>
</evidence>
<dbReference type="PANTHER" id="PTHR23132:SF23">
    <property type="entry name" value="D-ALANINE--D-ALANINE LIGASE B"/>
    <property type="match status" value="1"/>
</dbReference>
<evidence type="ECO:0000313" key="12">
    <source>
        <dbReference type="EMBL" id="OGK40506.1"/>
    </source>
</evidence>
<dbReference type="EMBL" id="MGAF01000032">
    <property type="protein sequence ID" value="OGK40506.1"/>
    <property type="molecule type" value="Genomic_DNA"/>
</dbReference>
<dbReference type="GO" id="GO:0008716">
    <property type="term" value="F:D-alanine-D-alanine ligase activity"/>
    <property type="evidence" value="ECO:0007669"/>
    <property type="project" value="InterPro"/>
</dbReference>
<evidence type="ECO:0000259" key="11">
    <source>
        <dbReference type="PROSITE" id="PS50975"/>
    </source>
</evidence>
<dbReference type="GO" id="GO:0046872">
    <property type="term" value="F:metal ion binding"/>
    <property type="evidence" value="ECO:0007669"/>
    <property type="project" value="InterPro"/>
</dbReference>
<dbReference type="InterPro" id="IPR011761">
    <property type="entry name" value="ATP-grasp"/>
</dbReference>
<dbReference type="AlphaFoldDB" id="A0A1F7IAX1"/>
<dbReference type="GO" id="GO:0071555">
    <property type="term" value="P:cell wall organization"/>
    <property type="evidence" value="ECO:0007669"/>
    <property type="project" value="UniProtKB-KW"/>
</dbReference>
<evidence type="ECO:0000256" key="4">
    <source>
        <dbReference type="ARBA" id="ARBA00022598"/>
    </source>
</evidence>
<keyword evidence="6 10" id="KW-0067">ATP-binding</keyword>
<dbReference type="GO" id="GO:0009252">
    <property type="term" value="P:peptidoglycan biosynthetic process"/>
    <property type="evidence" value="ECO:0007669"/>
    <property type="project" value="UniProtKB-KW"/>
</dbReference>
<evidence type="ECO:0000256" key="10">
    <source>
        <dbReference type="PROSITE-ProRule" id="PRU00409"/>
    </source>
</evidence>
<evidence type="ECO:0000256" key="5">
    <source>
        <dbReference type="ARBA" id="ARBA00022741"/>
    </source>
</evidence>
<dbReference type="PANTHER" id="PTHR23132">
    <property type="entry name" value="D-ALANINE--D-ALANINE LIGASE"/>
    <property type="match status" value="1"/>
</dbReference>
<comment type="subcellular location">
    <subcellularLocation>
        <location evidence="1">Cytoplasm</location>
    </subcellularLocation>
</comment>
<dbReference type="Gene3D" id="3.30.1490.20">
    <property type="entry name" value="ATP-grasp fold, A domain"/>
    <property type="match status" value="1"/>
</dbReference>
<sequence>MKIKTIAFLYNVRHKYPDPRDSRTQLEVDLDDPITTKWQIKHLENCGYKVIPVEADEKAYLNLYKNKNKIDLVFNVAEGIYGKDREAQLPAILEMLRIPYTGSSPLTQALVLNKAKTKEVLLANNVPTLLFQLFSNSDAKLNPNLHFPLIVKPVSEGSGAGINNKSVVKNDNELKKQIKFMLKTFKHEAAMVEPFLSGPEYSIAMLGNPPRILPMISPDHSKLPKNILPLDSFEVKWIFEEKEGNTDYLRCPAPMHKKLKKKIEINCLELWRALNIMDWCRVDLRLDYQSNPFVLEVNSPPGILPPEVSTTSYFPLACRAAGIAYEEMLKLIIDSAAKRYS</sequence>
<dbReference type="GO" id="GO:0005737">
    <property type="term" value="C:cytoplasm"/>
    <property type="evidence" value="ECO:0007669"/>
    <property type="project" value="UniProtKB-SubCell"/>
</dbReference>
<dbReference type="Proteomes" id="UP000179270">
    <property type="component" value="Unassembled WGS sequence"/>
</dbReference>
<dbReference type="PROSITE" id="PS00844">
    <property type="entry name" value="DALA_DALA_LIGASE_2"/>
    <property type="match status" value="1"/>
</dbReference>
<protein>
    <recommendedName>
        <fullName evidence="11">ATP-grasp domain-containing protein</fullName>
    </recommendedName>
</protein>
<keyword evidence="3" id="KW-0963">Cytoplasm</keyword>
<keyword evidence="4" id="KW-0436">Ligase</keyword>
<evidence type="ECO:0000256" key="9">
    <source>
        <dbReference type="ARBA" id="ARBA00023316"/>
    </source>
</evidence>
<dbReference type="SUPFAM" id="SSF52440">
    <property type="entry name" value="PreATP-grasp domain"/>
    <property type="match status" value="1"/>
</dbReference>
<comment type="similarity">
    <text evidence="2">Belongs to the D-alanine--D-alanine ligase family.</text>
</comment>
<dbReference type="SUPFAM" id="SSF56059">
    <property type="entry name" value="Glutathione synthetase ATP-binding domain-like"/>
    <property type="match status" value="1"/>
</dbReference>
<proteinExistence type="inferred from homology"/>
<dbReference type="STRING" id="1802055.A3A74_02855"/>
<dbReference type="InterPro" id="IPR000291">
    <property type="entry name" value="D-Ala_lig_Van_CS"/>
</dbReference>
<organism evidence="12 13">
    <name type="scientific">Candidatus Roizmanbacteria bacterium RIFCSPLOWO2_01_FULL_35_13</name>
    <dbReference type="NCBI Taxonomy" id="1802055"/>
    <lineage>
        <taxon>Bacteria</taxon>
        <taxon>Candidatus Roizmaniibacteriota</taxon>
    </lineage>
</organism>
<reference evidence="12 13" key="1">
    <citation type="journal article" date="2016" name="Nat. Commun.">
        <title>Thousands of microbial genomes shed light on interconnected biogeochemical processes in an aquifer system.</title>
        <authorList>
            <person name="Anantharaman K."/>
            <person name="Brown C.T."/>
            <person name="Hug L.A."/>
            <person name="Sharon I."/>
            <person name="Castelle C.J."/>
            <person name="Probst A.J."/>
            <person name="Thomas B.C."/>
            <person name="Singh A."/>
            <person name="Wilkins M.J."/>
            <person name="Karaoz U."/>
            <person name="Brodie E.L."/>
            <person name="Williams K.H."/>
            <person name="Hubbard S.S."/>
            <person name="Banfield J.F."/>
        </authorList>
    </citation>
    <scope>NUCLEOTIDE SEQUENCE [LARGE SCALE GENOMIC DNA]</scope>
</reference>
<keyword evidence="5 10" id="KW-0547">Nucleotide-binding</keyword>
<comment type="caution">
    <text evidence="12">The sequence shown here is derived from an EMBL/GenBank/DDBJ whole genome shotgun (WGS) entry which is preliminary data.</text>
</comment>
<accession>A0A1F7IAX1</accession>
<dbReference type="Gene3D" id="3.40.50.20">
    <property type="match status" value="1"/>
</dbReference>